<keyword evidence="2" id="KW-1185">Reference proteome</keyword>
<dbReference type="EMBL" id="JARLKY010000016">
    <property type="protein sequence ID" value="MEC0227045.1"/>
    <property type="molecule type" value="Genomic_DNA"/>
</dbReference>
<evidence type="ECO:0000313" key="2">
    <source>
        <dbReference type="Proteomes" id="UP001338137"/>
    </source>
</evidence>
<name>A0ABU6FYP8_9BACL</name>
<evidence type="ECO:0000313" key="1">
    <source>
        <dbReference type="EMBL" id="MEC0227045.1"/>
    </source>
</evidence>
<proteinExistence type="predicted"/>
<dbReference type="Proteomes" id="UP001338137">
    <property type="component" value="Unassembled WGS sequence"/>
</dbReference>
<reference evidence="1 2" key="1">
    <citation type="submission" date="2023-03" db="EMBL/GenBank/DDBJ databases">
        <title>Bacillus Genome Sequencing.</title>
        <authorList>
            <person name="Dunlap C."/>
        </authorList>
    </citation>
    <scope>NUCLEOTIDE SEQUENCE [LARGE SCALE GENOMIC DNA]</scope>
    <source>
        <strain evidence="1 2">BD-533</strain>
    </source>
</reference>
<dbReference type="RefSeq" id="WP_326071393.1">
    <property type="nucleotide sequence ID" value="NZ_JARLKY010000016.1"/>
</dbReference>
<accession>A0ABU6FYP8</accession>
<comment type="caution">
    <text evidence="1">The sequence shown here is derived from an EMBL/GenBank/DDBJ whole genome shotgun (WGS) entry which is preliminary data.</text>
</comment>
<organism evidence="1 2">
    <name type="scientific">Paenibacillus alba</name>
    <dbReference type="NCBI Taxonomy" id="1197127"/>
    <lineage>
        <taxon>Bacteria</taxon>
        <taxon>Bacillati</taxon>
        <taxon>Bacillota</taxon>
        <taxon>Bacilli</taxon>
        <taxon>Bacillales</taxon>
        <taxon>Paenibacillaceae</taxon>
        <taxon>Paenibacillus</taxon>
    </lineage>
</organism>
<protein>
    <submittedName>
        <fullName evidence="1">Uncharacterized protein</fullName>
    </submittedName>
</protein>
<gene>
    <name evidence="1" type="ORF">P4I72_07910</name>
</gene>
<sequence>MIEVPIDIYIRTKSLDLWWGIYGLTTLTGWEDIFIYDSDAEDAKRIGFTCICAKNYLRSGLEDLEQDPEEKEFVEQIHKYLEGNTIQYHYCFDNPTDDDFYELSYTNLPLNYLGVKPRYIEMWHPNEGINEEVIEECVKEFCSKFLELEVRNVKMLEPVSFSEAFMSYSDQVKLVNGNVELGFTEDLIQKMMIKFSKERNEILELLKKKRDYL</sequence>